<evidence type="ECO:0000313" key="3">
    <source>
        <dbReference type="Proteomes" id="UP000326565"/>
    </source>
</evidence>
<keyword evidence="1" id="KW-0732">Signal</keyword>
<organism evidence="2 3">
    <name type="scientific">Aspergillus leporis</name>
    <dbReference type="NCBI Taxonomy" id="41062"/>
    <lineage>
        <taxon>Eukaryota</taxon>
        <taxon>Fungi</taxon>
        <taxon>Dikarya</taxon>
        <taxon>Ascomycota</taxon>
        <taxon>Pezizomycotina</taxon>
        <taxon>Eurotiomycetes</taxon>
        <taxon>Eurotiomycetidae</taxon>
        <taxon>Eurotiales</taxon>
        <taxon>Aspergillaceae</taxon>
        <taxon>Aspergillus</taxon>
        <taxon>Aspergillus subgen. Circumdati</taxon>
    </lineage>
</organism>
<protein>
    <recommendedName>
        <fullName evidence="4">Secreted protein</fullName>
    </recommendedName>
</protein>
<keyword evidence="3" id="KW-1185">Reference proteome</keyword>
<evidence type="ECO:0008006" key="4">
    <source>
        <dbReference type="Google" id="ProtNLM"/>
    </source>
</evidence>
<reference evidence="2 3" key="1">
    <citation type="submission" date="2019-04" db="EMBL/GenBank/DDBJ databases">
        <title>Friends and foes A comparative genomics study of 23 Aspergillus species from section Flavi.</title>
        <authorList>
            <consortium name="DOE Joint Genome Institute"/>
            <person name="Kjaerbolling I."/>
            <person name="Vesth T."/>
            <person name="Frisvad J.C."/>
            <person name="Nybo J.L."/>
            <person name="Theobald S."/>
            <person name="Kildgaard S."/>
            <person name="Isbrandt T."/>
            <person name="Kuo A."/>
            <person name="Sato A."/>
            <person name="Lyhne E.K."/>
            <person name="Kogle M.E."/>
            <person name="Wiebenga A."/>
            <person name="Kun R.S."/>
            <person name="Lubbers R.J."/>
            <person name="Makela M.R."/>
            <person name="Barry K."/>
            <person name="Chovatia M."/>
            <person name="Clum A."/>
            <person name="Daum C."/>
            <person name="Haridas S."/>
            <person name="He G."/>
            <person name="LaButti K."/>
            <person name="Lipzen A."/>
            <person name="Mondo S."/>
            <person name="Riley R."/>
            <person name="Salamov A."/>
            <person name="Simmons B.A."/>
            <person name="Magnuson J.K."/>
            <person name="Henrissat B."/>
            <person name="Mortensen U.H."/>
            <person name="Larsen T.O."/>
            <person name="Devries R.P."/>
            <person name="Grigoriev I.V."/>
            <person name="Machida M."/>
            <person name="Baker S.E."/>
            <person name="Andersen M.R."/>
        </authorList>
    </citation>
    <scope>NUCLEOTIDE SEQUENCE [LARGE SCALE GENOMIC DNA]</scope>
    <source>
        <strain evidence="2 3">CBS 151.66</strain>
    </source>
</reference>
<dbReference type="Proteomes" id="UP000326565">
    <property type="component" value="Unassembled WGS sequence"/>
</dbReference>
<evidence type="ECO:0000313" key="2">
    <source>
        <dbReference type="EMBL" id="KAB8079576.1"/>
    </source>
</evidence>
<name>A0A5N5XFT3_9EURO</name>
<gene>
    <name evidence="2" type="ORF">BDV29DRAFT_55495</name>
</gene>
<feature type="signal peptide" evidence="1">
    <location>
        <begin position="1"/>
        <end position="23"/>
    </location>
</feature>
<sequence length="188" mass="21247">MPCLLACLLTIWLLINQVGKTSMVPTTMESGRRRQSDAYIHSSGAPSPHLSVMDGVCTPPVEIYTQPLVQYWHGTQSGCTPDRMAFAKIVGGGGSWRVERIPIIGGTYSGTHIKNYQRIKWFQQMNHGHNLQLFLCLPHPSLYNRTNHTTYNSLPFSSVRYGVQSLFRLHAIFDVCTYRSTYIHTIVC</sequence>
<evidence type="ECO:0000256" key="1">
    <source>
        <dbReference type="SAM" id="SignalP"/>
    </source>
</evidence>
<feature type="chain" id="PRO_5024839081" description="Secreted protein" evidence="1">
    <location>
        <begin position="24"/>
        <end position="188"/>
    </location>
</feature>
<dbReference type="EMBL" id="ML732150">
    <property type="protein sequence ID" value="KAB8079576.1"/>
    <property type="molecule type" value="Genomic_DNA"/>
</dbReference>
<dbReference type="AlphaFoldDB" id="A0A5N5XFT3"/>
<accession>A0A5N5XFT3</accession>
<proteinExistence type="predicted"/>